<proteinExistence type="predicted"/>
<name>A0ABD3C161_9LAMI</name>
<reference evidence="3" key="1">
    <citation type="journal article" date="2024" name="IScience">
        <title>Strigolactones Initiate the Formation of Haustorium-like Structures in Castilleja.</title>
        <authorList>
            <person name="Buerger M."/>
            <person name="Peterson D."/>
            <person name="Chory J."/>
        </authorList>
    </citation>
    <scope>NUCLEOTIDE SEQUENCE [LARGE SCALE GENOMIC DNA]</scope>
</reference>
<keyword evidence="3" id="KW-1185">Reference proteome</keyword>
<evidence type="ECO:0000256" key="1">
    <source>
        <dbReference type="SAM" id="SignalP"/>
    </source>
</evidence>
<organism evidence="2 3">
    <name type="scientific">Castilleja foliolosa</name>
    <dbReference type="NCBI Taxonomy" id="1961234"/>
    <lineage>
        <taxon>Eukaryota</taxon>
        <taxon>Viridiplantae</taxon>
        <taxon>Streptophyta</taxon>
        <taxon>Embryophyta</taxon>
        <taxon>Tracheophyta</taxon>
        <taxon>Spermatophyta</taxon>
        <taxon>Magnoliopsida</taxon>
        <taxon>eudicotyledons</taxon>
        <taxon>Gunneridae</taxon>
        <taxon>Pentapetalae</taxon>
        <taxon>asterids</taxon>
        <taxon>lamiids</taxon>
        <taxon>Lamiales</taxon>
        <taxon>Orobanchaceae</taxon>
        <taxon>Pedicularideae</taxon>
        <taxon>Castillejinae</taxon>
        <taxon>Castilleja</taxon>
    </lineage>
</organism>
<evidence type="ECO:0000313" key="2">
    <source>
        <dbReference type="EMBL" id="KAL3623520.1"/>
    </source>
</evidence>
<keyword evidence="1" id="KW-0732">Signal</keyword>
<dbReference type="PANTHER" id="PTHR33321">
    <property type="match status" value="1"/>
</dbReference>
<comment type="caution">
    <text evidence="2">The sequence shown here is derived from an EMBL/GenBank/DDBJ whole genome shotgun (WGS) entry which is preliminary data.</text>
</comment>
<dbReference type="EMBL" id="JAVIJP010000054">
    <property type="protein sequence ID" value="KAL3623520.1"/>
    <property type="molecule type" value="Genomic_DNA"/>
</dbReference>
<feature type="signal peptide" evidence="1">
    <location>
        <begin position="1"/>
        <end position="25"/>
    </location>
</feature>
<accession>A0ABD3C161</accession>
<evidence type="ECO:0000313" key="3">
    <source>
        <dbReference type="Proteomes" id="UP001632038"/>
    </source>
</evidence>
<protein>
    <submittedName>
        <fullName evidence="2">Uncharacterized protein</fullName>
    </submittedName>
</protein>
<dbReference type="Pfam" id="PF04450">
    <property type="entry name" value="BSP"/>
    <property type="match status" value="1"/>
</dbReference>
<gene>
    <name evidence="2" type="ORF">CASFOL_032336</name>
</gene>
<dbReference type="Proteomes" id="UP001632038">
    <property type="component" value="Unassembled WGS sequence"/>
</dbReference>
<dbReference type="AlphaFoldDB" id="A0ABD3C161"/>
<dbReference type="PANTHER" id="PTHR33321:SF12">
    <property type="entry name" value="PLANT BASIC SECRETORY PROTEIN (BSP) FAMILY PROTEIN"/>
    <property type="match status" value="1"/>
</dbReference>
<dbReference type="InterPro" id="IPR007541">
    <property type="entry name" value="Uncharacterised_BSP"/>
</dbReference>
<feature type="chain" id="PRO_5044816352" evidence="1">
    <location>
        <begin position="26"/>
        <end position="225"/>
    </location>
</feature>
<sequence length="225" mass="25361">MGKLLLVLMLSIPVMILSATQGISAVNYTIANSKGSRPWFDKEIGLKYALDTMIKSTNFIWNIFDKNYRKTVNQVSLIFVDNMVGVADTNNDKIYVSASYIQGLGKEKKNEFTGIVYSQMTRVWQFNGNGKTPKKLLGGIADFVRLKAGFESASWVKPGGGEKWDESTNVTARFLAYYNYVMKGFVSQLNKNMTSRYTESFITDYLGLPMDQLWNGYQKNASGHN</sequence>